<evidence type="ECO:0000313" key="3">
    <source>
        <dbReference type="Proteomes" id="UP001418222"/>
    </source>
</evidence>
<organism evidence="2 3">
    <name type="scientific">Platanthera zijinensis</name>
    <dbReference type="NCBI Taxonomy" id="2320716"/>
    <lineage>
        <taxon>Eukaryota</taxon>
        <taxon>Viridiplantae</taxon>
        <taxon>Streptophyta</taxon>
        <taxon>Embryophyta</taxon>
        <taxon>Tracheophyta</taxon>
        <taxon>Spermatophyta</taxon>
        <taxon>Magnoliopsida</taxon>
        <taxon>Liliopsida</taxon>
        <taxon>Asparagales</taxon>
        <taxon>Orchidaceae</taxon>
        <taxon>Orchidoideae</taxon>
        <taxon>Orchideae</taxon>
        <taxon>Orchidinae</taxon>
        <taxon>Platanthera</taxon>
    </lineage>
</organism>
<keyword evidence="1" id="KW-1133">Transmembrane helix</keyword>
<accession>A0AAP0FYN4</accession>
<keyword evidence="3" id="KW-1185">Reference proteome</keyword>
<dbReference type="AlphaFoldDB" id="A0AAP0FYN4"/>
<gene>
    <name evidence="2" type="ORF">KSP39_PZI018491</name>
</gene>
<evidence type="ECO:0000256" key="1">
    <source>
        <dbReference type="SAM" id="Phobius"/>
    </source>
</evidence>
<reference evidence="2 3" key="1">
    <citation type="journal article" date="2022" name="Nat. Plants">
        <title>Genomes of leafy and leafless Platanthera orchids illuminate the evolution of mycoheterotrophy.</title>
        <authorList>
            <person name="Li M.H."/>
            <person name="Liu K.W."/>
            <person name="Li Z."/>
            <person name="Lu H.C."/>
            <person name="Ye Q.L."/>
            <person name="Zhang D."/>
            <person name="Wang J.Y."/>
            <person name="Li Y.F."/>
            <person name="Zhong Z.M."/>
            <person name="Liu X."/>
            <person name="Yu X."/>
            <person name="Liu D.K."/>
            <person name="Tu X.D."/>
            <person name="Liu B."/>
            <person name="Hao Y."/>
            <person name="Liao X.Y."/>
            <person name="Jiang Y.T."/>
            <person name="Sun W.H."/>
            <person name="Chen J."/>
            <person name="Chen Y.Q."/>
            <person name="Ai Y."/>
            <person name="Zhai J.W."/>
            <person name="Wu S.S."/>
            <person name="Zhou Z."/>
            <person name="Hsiao Y.Y."/>
            <person name="Wu W.L."/>
            <person name="Chen Y.Y."/>
            <person name="Lin Y.F."/>
            <person name="Hsu J.L."/>
            <person name="Li C.Y."/>
            <person name="Wang Z.W."/>
            <person name="Zhao X."/>
            <person name="Zhong W.Y."/>
            <person name="Ma X.K."/>
            <person name="Ma L."/>
            <person name="Huang J."/>
            <person name="Chen G.Z."/>
            <person name="Huang M.Z."/>
            <person name="Huang L."/>
            <person name="Peng D.H."/>
            <person name="Luo Y.B."/>
            <person name="Zou S.Q."/>
            <person name="Chen S.P."/>
            <person name="Lan S."/>
            <person name="Tsai W.C."/>
            <person name="Van de Peer Y."/>
            <person name="Liu Z.J."/>
        </authorList>
    </citation>
    <scope>NUCLEOTIDE SEQUENCE [LARGE SCALE GENOMIC DNA]</scope>
    <source>
        <strain evidence="2">Lor287</strain>
    </source>
</reference>
<proteinExistence type="predicted"/>
<protein>
    <submittedName>
        <fullName evidence="2">Uncharacterized protein</fullName>
    </submittedName>
</protein>
<keyword evidence="1" id="KW-0472">Membrane</keyword>
<name>A0AAP0FYN4_9ASPA</name>
<evidence type="ECO:0000313" key="2">
    <source>
        <dbReference type="EMBL" id="KAK8925920.1"/>
    </source>
</evidence>
<keyword evidence="1" id="KW-0812">Transmembrane</keyword>
<comment type="caution">
    <text evidence="2">The sequence shown here is derived from an EMBL/GenBank/DDBJ whole genome shotgun (WGS) entry which is preliminary data.</text>
</comment>
<dbReference type="Proteomes" id="UP001418222">
    <property type="component" value="Unassembled WGS sequence"/>
</dbReference>
<dbReference type="EMBL" id="JBBWWQ010000016">
    <property type="protein sequence ID" value="KAK8925920.1"/>
    <property type="molecule type" value="Genomic_DNA"/>
</dbReference>
<feature type="transmembrane region" description="Helical" evidence="1">
    <location>
        <begin position="36"/>
        <end position="56"/>
    </location>
</feature>
<sequence length="87" mass="9607">MKIPSRNGLLGAELSERKIFEINYLENGASEFDSDFAVGFVASSFAYAANFVGFGARRRKAPKFIACMNYFISLTILNDSHGAQSMQ</sequence>